<dbReference type="GO" id="GO:0008233">
    <property type="term" value="F:peptidase activity"/>
    <property type="evidence" value="ECO:0007669"/>
    <property type="project" value="InterPro"/>
</dbReference>
<reference evidence="2 3" key="1">
    <citation type="submission" date="2017-05" db="EMBL/GenBank/DDBJ databases">
        <authorList>
            <person name="Varghese N."/>
            <person name="Submissions S."/>
        </authorList>
    </citation>
    <scope>NUCLEOTIDE SEQUENCE [LARGE SCALE GENOMIC DNA]</scope>
    <source>
        <strain evidence="2 3">DSM 19036</strain>
    </source>
</reference>
<dbReference type="Pfam" id="PF03412">
    <property type="entry name" value="Peptidase_C39"/>
    <property type="match status" value="1"/>
</dbReference>
<dbReference type="GO" id="GO:0006508">
    <property type="term" value="P:proteolysis"/>
    <property type="evidence" value="ECO:0007669"/>
    <property type="project" value="InterPro"/>
</dbReference>
<dbReference type="EMBL" id="FXTN01000001">
    <property type="protein sequence ID" value="SMO34072.1"/>
    <property type="molecule type" value="Genomic_DNA"/>
</dbReference>
<feature type="domain" description="Peptidase C39" evidence="1">
    <location>
        <begin position="1"/>
        <end position="116"/>
    </location>
</feature>
<dbReference type="InterPro" id="IPR005074">
    <property type="entry name" value="Peptidase_C39"/>
</dbReference>
<evidence type="ECO:0000313" key="2">
    <source>
        <dbReference type="EMBL" id="SMO34072.1"/>
    </source>
</evidence>
<evidence type="ECO:0000313" key="3">
    <source>
        <dbReference type="Proteomes" id="UP000320300"/>
    </source>
</evidence>
<protein>
    <submittedName>
        <fullName evidence="2">Peptidase C39 family protein</fullName>
    </submittedName>
</protein>
<proteinExistence type="predicted"/>
<dbReference type="PROSITE" id="PS50990">
    <property type="entry name" value="PEPTIDASE_C39"/>
    <property type="match status" value="1"/>
</dbReference>
<dbReference type="GO" id="GO:0005524">
    <property type="term" value="F:ATP binding"/>
    <property type="evidence" value="ECO:0007669"/>
    <property type="project" value="InterPro"/>
</dbReference>
<dbReference type="AlphaFoldDB" id="A0A521AH03"/>
<name>A0A521AH03_9SPHI</name>
<evidence type="ECO:0000259" key="1">
    <source>
        <dbReference type="PROSITE" id="PS50990"/>
    </source>
</evidence>
<dbReference type="Proteomes" id="UP000320300">
    <property type="component" value="Unassembled WGS sequence"/>
</dbReference>
<organism evidence="2 3">
    <name type="scientific">Pedobacter westerhofensis</name>
    <dbReference type="NCBI Taxonomy" id="425512"/>
    <lineage>
        <taxon>Bacteria</taxon>
        <taxon>Pseudomonadati</taxon>
        <taxon>Bacteroidota</taxon>
        <taxon>Sphingobacteriia</taxon>
        <taxon>Sphingobacteriales</taxon>
        <taxon>Sphingobacteriaceae</taxon>
        <taxon>Pedobacter</taxon>
    </lineage>
</organism>
<accession>A0A521AH03</accession>
<sequence length="129" mass="14298">MDCGPTCLRMIASFYGISFDPEGMKHMSRISRRGSSMLDLMNAAEKLGLRSAGMELGIAQLEAAVLPAILHWDLQHFVVLFKVKNDIYYIADPAMGILKFCRPAFLSHWQNPGTGDAHRGIILTFSAEP</sequence>
<dbReference type="Gene3D" id="3.90.70.10">
    <property type="entry name" value="Cysteine proteinases"/>
    <property type="match status" value="1"/>
</dbReference>
<gene>
    <name evidence="2" type="ORF">SAMN06265348_101193</name>
</gene>
<keyword evidence="3" id="KW-1185">Reference proteome</keyword>
<dbReference type="GO" id="GO:0016020">
    <property type="term" value="C:membrane"/>
    <property type="evidence" value="ECO:0007669"/>
    <property type="project" value="InterPro"/>
</dbReference>